<dbReference type="EMBL" id="JAHRHY010000016">
    <property type="protein sequence ID" value="KAG9063377.1"/>
    <property type="molecule type" value="Genomic_DNA"/>
</dbReference>
<dbReference type="Proteomes" id="UP000707451">
    <property type="component" value="Unassembled WGS sequence"/>
</dbReference>
<protein>
    <submittedName>
        <fullName evidence="1">Uncharacterized protein</fullName>
    </submittedName>
</protein>
<comment type="caution">
    <text evidence="1">The sequence shown here is derived from an EMBL/GenBank/DDBJ whole genome shotgun (WGS) entry which is preliminary data.</text>
</comment>
<keyword evidence="2" id="KW-1185">Reference proteome</keyword>
<name>A0A9P7XM09_9FUNG</name>
<dbReference type="OrthoDB" id="10512474at2759"/>
<evidence type="ECO:0000313" key="1">
    <source>
        <dbReference type="EMBL" id="KAG9063377.1"/>
    </source>
</evidence>
<sequence>MSRSALLSGTTPLTWSSIAYFAFRGATFKTKEFGWRVGRLDTGVQGAWLPASCEQEFLERESTTEHWKQLVKDQYRQESITLNLKRGIAIRKENLKQHNYYSQLMTDELKDIEILPDAYY</sequence>
<evidence type="ECO:0000313" key="2">
    <source>
        <dbReference type="Proteomes" id="UP000707451"/>
    </source>
</evidence>
<organism evidence="1 2">
    <name type="scientific">Linnemannia hyalina</name>
    <dbReference type="NCBI Taxonomy" id="64524"/>
    <lineage>
        <taxon>Eukaryota</taxon>
        <taxon>Fungi</taxon>
        <taxon>Fungi incertae sedis</taxon>
        <taxon>Mucoromycota</taxon>
        <taxon>Mortierellomycotina</taxon>
        <taxon>Mortierellomycetes</taxon>
        <taxon>Mortierellales</taxon>
        <taxon>Mortierellaceae</taxon>
        <taxon>Linnemannia</taxon>
    </lineage>
</organism>
<dbReference type="AlphaFoldDB" id="A0A9P7XM09"/>
<accession>A0A9P7XM09</accession>
<proteinExistence type="predicted"/>
<gene>
    <name evidence="1" type="ORF">KI688_004259</name>
</gene>
<reference evidence="1" key="1">
    <citation type="submission" date="2021-06" db="EMBL/GenBank/DDBJ databases">
        <title>Genome Sequence of Mortierella hyaline Strain SCG-10, a Cold-Adapted, Nitrate-Reducing Fungus Isolated from Soil in Minnesota, USA.</title>
        <authorList>
            <person name="Aldossari N."/>
        </authorList>
    </citation>
    <scope>NUCLEOTIDE SEQUENCE</scope>
    <source>
        <strain evidence="1">SCG-10</strain>
    </source>
</reference>